<evidence type="ECO:0000313" key="2">
    <source>
        <dbReference type="Proteomes" id="UP000244081"/>
    </source>
</evidence>
<protein>
    <submittedName>
        <fullName evidence="1">Uncharacterized protein</fullName>
    </submittedName>
</protein>
<comment type="caution">
    <text evidence="1">The sequence shown here is derived from an EMBL/GenBank/DDBJ whole genome shotgun (WGS) entry which is preliminary data.</text>
</comment>
<dbReference type="AlphaFoldDB" id="A0A2T5VFU2"/>
<keyword evidence="2" id="KW-1185">Reference proteome</keyword>
<reference evidence="1 2" key="1">
    <citation type="submission" date="2018-04" db="EMBL/GenBank/DDBJ databases">
        <title>Genomic Encyclopedia of Archaeal and Bacterial Type Strains, Phase II (KMG-II): from individual species to whole genera.</title>
        <authorList>
            <person name="Goeker M."/>
        </authorList>
    </citation>
    <scope>NUCLEOTIDE SEQUENCE [LARGE SCALE GENOMIC DNA]</scope>
    <source>
        <strain evidence="1 2">DSM 23382</strain>
    </source>
</reference>
<accession>A0A2T5VFU2</accession>
<gene>
    <name evidence="1" type="ORF">C8N35_101644</name>
</gene>
<dbReference type="EMBL" id="QAYG01000001">
    <property type="protein sequence ID" value="PTW62598.1"/>
    <property type="molecule type" value="Genomic_DNA"/>
</dbReference>
<sequence>MRLPFKQQDFRKRTFKKQTKPLSLALAPRADPALRPQRRMRVAFIVSE</sequence>
<name>A0A2T5VFU2_9HYPH</name>
<proteinExistence type="predicted"/>
<organism evidence="1 2">
    <name type="scientific">Breoghania corrubedonensis</name>
    <dbReference type="NCBI Taxonomy" id="665038"/>
    <lineage>
        <taxon>Bacteria</taxon>
        <taxon>Pseudomonadati</taxon>
        <taxon>Pseudomonadota</taxon>
        <taxon>Alphaproteobacteria</taxon>
        <taxon>Hyphomicrobiales</taxon>
        <taxon>Stappiaceae</taxon>
        <taxon>Breoghania</taxon>
    </lineage>
</organism>
<evidence type="ECO:0000313" key="1">
    <source>
        <dbReference type="EMBL" id="PTW62598.1"/>
    </source>
</evidence>
<dbReference type="Proteomes" id="UP000244081">
    <property type="component" value="Unassembled WGS sequence"/>
</dbReference>